<organism evidence="1 2">
    <name type="scientific">Luteibacter phage vB_LflM-Pluto</name>
    <dbReference type="NCBI Taxonomy" id="2948611"/>
    <lineage>
        <taxon>Viruses</taxon>
        <taxon>Duplodnaviria</taxon>
        <taxon>Heunggongvirae</taxon>
        <taxon>Uroviricota</taxon>
        <taxon>Caudoviricetes</taxon>
        <taxon>Lindbergviridae</taxon>
        <taxon>Plutovirus</taxon>
        <taxon>Plutovirus pluto</taxon>
    </lineage>
</organism>
<reference evidence="1" key="1">
    <citation type="submission" date="2022-05" db="EMBL/GenBank/DDBJ databases">
        <authorList>
            <person name="Friedrich I."/>
            <person name="Poehlein A."/>
            <person name="Schneider D."/>
            <person name="Hertel R."/>
            <person name="Daniel R."/>
        </authorList>
    </citation>
    <scope>NUCLEOTIDE SEQUENCE</scope>
</reference>
<evidence type="ECO:0000313" key="2">
    <source>
        <dbReference type="Proteomes" id="UP001056883"/>
    </source>
</evidence>
<dbReference type="Proteomes" id="UP001056883">
    <property type="component" value="Segment"/>
</dbReference>
<gene>
    <name evidence="1" type="ORF">PLUTO_00480</name>
</gene>
<proteinExistence type="predicted"/>
<keyword evidence="2" id="KW-1185">Reference proteome</keyword>
<dbReference type="EMBL" id="ON529861">
    <property type="protein sequence ID" value="USN16364.1"/>
    <property type="molecule type" value="Genomic_DNA"/>
</dbReference>
<protein>
    <submittedName>
        <fullName evidence="1">Uncharacterized protein</fullName>
    </submittedName>
</protein>
<evidence type="ECO:0000313" key="1">
    <source>
        <dbReference type="EMBL" id="USN16364.1"/>
    </source>
</evidence>
<name>A0A9E7MTR7_9CAUD</name>
<sequence length="95" mass="10567">MFARITMKTIDDIPWKVERRWDRKLKLIAKHINELAAEIKAEIGPEAALFIDDSPMMHIMDGDDHGVGLIGPSSAERQAHVIMAGPLLDVGHGAW</sequence>
<accession>A0A9E7MTR7</accession>